<evidence type="ECO:0000313" key="3">
    <source>
        <dbReference type="Proteomes" id="UP000277204"/>
    </source>
</evidence>
<evidence type="ECO:0000256" key="1">
    <source>
        <dbReference type="SAM" id="Phobius"/>
    </source>
</evidence>
<protein>
    <submittedName>
        <fullName evidence="2">Uncharacterized protein</fullName>
    </submittedName>
</protein>
<gene>
    <name evidence="2" type="ORF">SMRZ_LOCUS17202</name>
</gene>
<dbReference type="AlphaFoldDB" id="A0A3P8BP10"/>
<keyword evidence="3" id="KW-1185">Reference proteome</keyword>
<sequence>MDPGFVLLGTRQQGVPVILRGLVLPGGFDLVSPSFTVREVTTELYIYIYIIFFYFSTNIFI</sequence>
<name>A0A3P8BP10_9TREM</name>
<organism evidence="2 3">
    <name type="scientific">Schistosoma margrebowiei</name>
    <dbReference type="NCBI Taxonomy" id="48269"/>
    <lineage>
        <taxon>Eukaryota</taxon>
        <taxon>Metazoa</taxon>
        <taxon>Spiralia</taxon>
        <taxon>Lophotrochozoa</taxon>
        <taxon>Platyhelminthes</taxon>
        <taxon>Trematoda</taxon>
        <taxon>Digenea</taxon>
        <taxon>Strigeidida</taxon>
        <taxon>Schistosomatoidea</taxon>
        <taxon>Schistosomatidae</taxon>
        <taxon>Schistosoma</taxon>
    </lineage>
</organism>
<reference evidence="2 3" key="1">
    <citation type="submission" date="2018-11" db="EMBL/GenBank/DDBJ databases">
        <authorList>
            <consortium name="Pathogen Informatics"/>
        </authorList>
    </citation>
    <scope>NUCLEOTIDE SEQUENCE [LARGE SCALE GENOMIC DNA]</scope>
    <source>
        <strain evidence="2 3">Zambia</strain>
    </source>
</reference>
<keyword evidence="1" id="KW-0472">Membrane</keyword>
<dbReference type="Proteomes" id="UP000277204">
    <property type="component" value="Unassembled WGS sequence"/>
</dbReference>
<feature type="transmembrane region" description="Helical" evidence="1">
    <location>
        <begin position="44"/>
        <end position="60"/>
    </location>
</feature>
<proteinExistence type="predicted"/>
<accession>A0A3P8BP10</accession>
<keyword evidence="1" id="KW-0812">Transmembrane</keyword>
<dbReference type="EMBL" id="UZAI01017314">
    <property type="protein sequence ID" value="VDP23271.1"/>
    <property type="molecule type" value="Genomic_DNA"/>
</dbReference>
<keyword evidence="1" id="KW-1133">Transmembrane helix</keyword>
<evidence type="ECO:0000313" key="2">
    <source>
        <dbReference type="EMBL" id="VDP23271.1"/>
    </source>
</evidence>